<dbReference type="Proteomes" id="UP001212401">
    <property type="component" value="Unassembled WGS sequence"/>
</dbReference>
<evidence type="ECO:0000313" key="2">
    <source>
        <dbReference type="Proteomes" id="UP001212401"/>
    </source>
</evidence>
<proteinExistence type="predicted"/>
<dbReference type="RefSeq" id="WP_269296283.1">
    <property type="nucleotide sequence ID" value="NZ_JAKHPH010000045.1"/>
</dbReference>
<sequence>MKYFTKLRQVVMEMEKEEVVIYPCYVSYKSTKYIVLIERILDDTNNSDIAKLIFMDADNLSDKLAVMVNDYSFSSATTKEIRIFFNIPYEDGKLGTLFQNLYMSLSSQFPNHYFPNYKNQKSLRQIVLDEIGSNSPANADKKYCHHIKRLGVTANGNHMRRSAYNSQKTQLLRPSLFNYFCKDKSLSFCFYDDPNMERNDTQIINYFSSNKGINV</sequence>
<dbReference type="InterPro" id="IPR046100">
    <property type="entry name" value="DUF6037"/>
</dbReference>
<evidence type="ECO:0000313" key="1">
    <source>
        <dbReference type="EMBL" id="MCZ3668428.1"/>
    </source>
</evidence>
<dbReference type="EMBL" id="JAKHPH010000045">
    <property type="protein sequence ID" value="MCZ3668428.1"/>
    <property type="molecule type" value="Genomic_DNA"/>
</dbReference>
<dbReference type="Pfam" id="PF19503">
    <property type="entry name" value="DUF6037"/>
    <property type="match status" value="1"/>
</dbReference>
<comment type="caution">
    <text evidence="1">The sequence shown here is derived from an EMBL/GenBank/DDBJ whole genome shotgun (WGS) entry which is preliminary data.</text>
</comment>
<gene>
    <name evidence="1" type="ORF">L2724_09250</name>
</gene>
<reference evidence="1" key="1">
    <citation type="submission" date="2022-01" db="EMBL/GenBank/DDBJ databases">
        <title>VMRC isolate genome collection.</title>
        <authorList>
            <person name="France M."/>
            <person name="Rutt L."/>
            <person name="Humphrys M."/>
            <person name="Ravel J."/>
        </authorList>
    </citation>
    <scope>NUCLEOTIDE SEQUENCE</scope>
    <source>
        <strain evidence="1">C0048A1</strain>
    </source>
</reference>
<protein>
    <submittedName>
        <fullName evidence="1">DUF6037 family protein</fullName>
    </submittedName>
</protein>
<name>A0AAW5WVH2_9LACO</name>
<dbReference type="AlphaFoldDB" id="A0AAW5WVH2"/>
<accession>A0AAW5WVH2</accession>
<organism evidence="1 2">
    <name type="scientific">Limosilactobacillus vaginalis</name>
    <dbReference type="NCBI Taxonomy" id="1633"/>
    <lineage>
        <taxon>Bacteria</taxon>
        <taxon>Bacillati</taxon>
        <taxon>Bacillota</taxon>
        <taxon>Bacilli</taxon>
        <taxon>Lactobacillales</taxon>
        <taxon>Lactobacillaceae</taxon>
        <taxon>Limosilactobacillus</taxon>
    </lineage>
</organism>